<dbReference type="PROSITE" id="PS51371">
    <property type="entry name" value="CBS"/>
    <property type="match status" value="2"/>
</dbReference>
<sequence length="144" mass="14988">MKTAARIAGADVVPVAALMSRRVVGIRSDCDLRGAAETFARTGLRHLVVVEPDRKVLGLVTAERILLTLGTSGAAGRVGDHVEDAAVRVAPHDDLRTAASAMLDAVVDAVVVTELSGRVVGVLTWSDVVAHVAGRDPVRPSRAP</sequence>
<dbReference type="Proteomes" id="UP001499974">
    <property type="component" value="Unassembled WGS sequence"/>
</dbReference>
<keyword evidence="5" id="KW-1185">Reference proteome</keyword>
<organism evidence="4 5">
    <name type="scientific">Nocardioides conyzicola</name>
    <dbReference type="NCBI Taxonomy" id="1651781"/>
    <lineage>
        <taxon>Bacteria</taxon>
        <taxon>Bacillati</taxon>
        <taxon>Actinomycetota</taxon>
        <taxon>Actinomycetes</taxon>
        <taxon>Propionibacteriales</taxon>
        <taxon>Nocardioidaceae</taxon>
        <taxon>Nocardioides</taxon>
    </lineage>
</organism>
<dbReference type="Pfam" id="PF00571">
    <property type="entry name" value="CBS"/>
    <property type="match status" value="2"/>
</dbReference>
<feature type="domain" description="CBS" evidence="3">
    <location>
        <begin position="19"/>
        <end position="76"/>
    </location>
</feature>
<keyword evidence="1 2" id="KW-0129">CBS domain</keyword>
<dbReference type="InterPro" id="IPR051257">
    <property type="entry name" value="Diverse_CBS-Domain"/>
</dbReference>
<dbReference type="SUPFAM" id="SSF54631">
    <property type="entry name" value="CBS-domain pair"/>
    <property type="match status" value="1"/>
</dbReference>
<evidence type="ECO:0000313" key="5">
    <source>
        <dbReference type="Proteomes" id="UP001499974"/>
    </source>
</evidence>
<accession>A0ABP8XTV9</accession>
<dbReference type="PANTHER" id="PTHR43080">
    <property type="entry name" value="CBS DOMAIN-CONTAINING PROTEIN CBSX3, MITOCHONDRIAL"/>
    <property type="match status" value="1"/>
</dbReference>
<dbReference type="RefSeq" id="WP_345523097.1">
    <property type="nucleotide sequence ID" value="NZ_BAABKM010000003.1"/>
</dbReference>
<name>A0ABP8XTV9_9ACTN</name>
<protein>
    <recommendedName>
        <fullName evidence="3">CBS domain-containing protein</fullName>
    </recommendedName>
</protein>
<evidence type="ECO:0000313" key="4">
    <source>
        <dbReference type="EMBL" id="GAA4715089.1"/>
    </source>
</evidence>
<proteinExistence type="predicted"/>
<evidence type="ECO:0000256" key="1">
    <source>
        <dbReference type="ARBA" id="ARBA00023122"/>
    </source>
</evidence>
<evidence type="ECO:0000256" key="2">
    <source>
        <dbReference type="PROSITE-ProRule" id="PRU00703"/>
    </source>
</evidence>
<dbReference type="InterPro" id="IPR046342">
    <property type="entry name" value="CBS_dom_sf"/>
</dbReference>
<dbReference type="Gene3D" id="3.10.580.10">
    <property type="entry name" value="CBS-domain"/>
    <property type="match status" value="2"/>
</dbReference>
<comment type="caution">
    <text evidence="4">The sequence shown here is derived from an EMBL/GenBank/DDBJ whole genome shotgun (WGS) entry which is preliminary data.</text>
</comment>
<dbReference type="InterPro" id="IPR000644">
    <property type="entry name" value="CBS_dom"/>
</dbReference>
<reference evidence="5" key="1">
    <citation type="journal article" date="2019" name="Int. J. Syst. Evol. Microbiol.">
        <title>The Global Catalogue of Microorganisms (GCM) 10K type strain sequencing project: providing services to taxonomists for standard genome sequencing and annotation.</title>
        <authorList>
            <consortium name="The Broad Institute Genomics Platform"/>
            <consortium name="The Broad Institute Genome Sequencing Center for Infectious Disease"/>
            <person name="Wu L."/>
            <person name="Ma J."/>
        </authorList>
    </citation>
    <scope>NUCLEOTIDE SEQUENCE [LARGE SCALE GENOMIC DNA]</scope>
    <source>
        <strain evidence="5">JCM 18531</strain>
    </source>
</reference>
<dbReference type="EMBL" id="BAABKM010000003">
    <property type="protein sequence ID" value="GAA4715089.1"/>
    <property type="molecule type" value="Genomic_DNA"/>
</dbReference>
<dbReference type="CDD" id="cd02205">
    <property type="entry name" value="CBS_pair_SF"/>
    <property type="match status" value="1"/>
</dbReference>
<dbReference type="PANTHER" id="PTHR43080:SF26">
    <property type="entry name" value="REGULATORY PROTEIN"/>
    <property type="match status" value="1"/>
</dbReference>
<feature type="domain" description="CBS" evidence="3">
    <location>
        <begin position="82"/>
        <end position="141"/>
    </location>
</feature>
<dbReference type="SMART" id="SM00116">
    <property type="entry name" value="CBS"/>
    <property type="match status" value="2"/>
</dbReference>
<gene>
    <name evidence="4" type="ORF">GCM10023349_38080</name>
</gene>
<evidence type="ECO:0000259" key="3">
    <source>
        <dbReference type="PROSITE" id="PS51371"/>
    </source>
</evidence>